<dbReference type="PANTHER" id="PTHR12483">
    <property type="entry name" value="SOLUTE CARRIER FAMILY 31 COPPER TRANSPORTERS"/>
    <property type="match status" value="1"/>
</dbReference>
<comment type="similarity">
    <text evidence="2 6">Belongs to the copper transporter (Ctr) (TC 1.A.56) family. SLC31A subfamily.</text>
</comment>
<accession>A0A6A6UGE1</accession>
<keyword evidence="3 6" id="KW-0812">Transmembrane</keyword>
<dbReference type="GO" id="GO:0016020">
    <property type="term" value="C:membrane"/>
    <property type="evidence" value="ECO:0007669"/>
    <property type="project" value="UniProtKB-SubCell"/>
</dbReference>
<comment type="subcellular location">
    <subcellularLocation>
        <location evidence="1 6">Membrane</location>
        <topology evidence="1 6">Multi-pass membrane protein</topology>
    </subcellularLocation>
</comment>
<dbReference type="Proteomes" id="UP000799302">
    <property type="component" value="Unassembled WGS sequence"/>
</dbReference>
<keyword evidence="4 6" id="KW-1133">Transmembrane helix</keyword>
<dbReference type="InterPro" id="IPR007274">
    <property type="entry name" value="Cop_transporter"/>
</dbReference>
<name>A0A6A6UGE1_9PEZI</name>
<evidence type="ECO:0000256" key="6">
    <source>
        <dbReference type="RuleBase" id="RU367022"/>
    </source>
</evidence>
<gene>
    <name evidence="7" type="ORF">BT63DRAFT_371815</name>
</gene>
<keyword evidence="6" id="KW-0406">Ion transport</keyword>
<dbReference type="Pfam" id="PF04145">
    <property type="entry name" value="Ctr"/>
    <property type="match status" value="1"/>
</dbReference>
<evidence type="ECO:0000256" key="5">
    <source>
        <dbReference type="ARBA" id="ARBA00023136"/>
    </source>
</evidence>
<keyword evidence="5 6" id="KW-0472">Membrane</keyword>
<keyword evidence="6" id="KW-0186">Copper</keyword>
<evidence type="ECO:0000256" key="4">
    <source>
        <dbReference type="ARBA" id="ARBA00022989"/>
    </source>
</evidence>
<evidence type="ECO:0000256" key="3">
    <source>
        <dbReference type="ARBA" id="ARBA00022692"/>
    </source>
</evidence>
<organism evidence="7 8">
    <name type="scientific">Microthyrium microscopicum</name>
    <dbReference type="NCBI Taxonomy" id="703497"/>
    <lineage>
        <taxon>Eukaryota</taxon>
        <taxon>Fungi</taxon>
        <taxon>Dikarya</taxon>
        <taxon>Ascomycota</taxon>
        <taxon>Pezizomycotina</taxon>
        <taxon>Dothideomycetes</taxon>
        <taxon>Dothideomycetes incertae sedis</taxon>
        <taxon>Microthyriales</taxon>
        <taxon>Microthyriaceae</taxon>
        <taxon>Microthyrium</taxon>
    </lineage>
</organism>
<feature type="transmembrane region" description="Helical" evidence="6">
    <location>
        <begin position="24"/>
        <end position="42"/>
    </location>
</feature>
<dbReference type="OrthoDB" id="161814at2759"/>
<evidence type="ECO:0000313" key="8">
    <source>
        <dbReference type="Proteomes" id="UP000799302"/>
    </source>
</evidence>
<evidence type="ECO:0000256" key="2">
    <source>
        <dbReference type="ARBA" id="ARBA00006921"/>
    </source>
</evidence>
<dbReference type="AlphaFoldDB" id="A0A6A6UGE1"/>
<keyword evidence="8" id="KW-1185">Reference proteome</keyword>
<dbReference type="GO" id="GO:0005375">
    <property type="term" value="F:copper ion transmembrane transporter activity"/>
    <property type="evidence" value="ECO:0007669"/>
    <property type="project" value="UniProtKB-UniRule"/>
</dbReference>
<keyword evidence="6" id="KW-0187">Copper transport</keyword>
<keyword evidence="6" id="KW-0813">Transport</keyword>
<evidence type="ECO:0000256" key="1">
    <source>
        <dbReference type="ARBA" id="ARBA00004141"/>
    </source>
</evidence>
<proteinExistence type="inferred from homology"/>
<dbReference type="PANTHER" id="PTHR12483:SF73">
    <property type="entry name" value="COPPER TRANSPORT PROTEIN CTR3"/>
    <property type="match status" value="1"/>
</dbReference>
<evidence type="ECO:0000313" key="7">
    <source>
        <dbReference type="EMBL" id="KAF2670158.1"/>
    </source>
</evidence>
<sequence length="140" mass="16488">MLWNWNTIDSCLISKQWHVRSSGMFAGACIAIVILTMSLEFLRRSAKEYDRRILKEHEERVSQLDSTHANKFITHGRDPKRFRPHLAQQLIRGLLHTSQFIVAYFIMLLAMYYNGYILISIFVGAFLGFVVFEWEWIDCV</sequence>
<dbReference type="EMBL" id="MU004234">
    <property type="protein sequence ID" value="KAF2670158.1"/>
    <property type="molecule type" value="Genomic_DNA"/>
</dbReference>
<reference evidence="7" key="1">
    <citation type="journal article" date="2020" name="Stud. Mycol.">
        <title>101 Dothideomycetes genomes: a test case for predicting lifestyles and emergence of pathogens.</title>
        <authorList>
            <person name="Haridas S."/>
            <person name="Albert R."/>
            <person name="Binder M."/>
            <person name="Bloem J."/>
            <person name="Labutti K."/>
            <person name="Salamov A."/>
            <person name="Andreopoulos B."/>
            <person name="Baker S."/>
            <person name="Barry K."/>
            <person name="Bills G."/>
            <person name="Bluhm B."/>
            <person name="Cannon C."/>
            <person name="Castanera R."/>
            <person name="Culley D."/>
            <person name="Daum C."/>
            <person name="Ezra D."/>
            <person name="Gonzalez J."/>
            <person name="Henrissat B."/>
            <person name="Kuo A."/>
            <person name="Liang C."/>
            <person name="Lipzen A."/>
            <person name="Lutzoni F."/>
            <person name="Magnuson J."/>
            <person name="Mondo S."/>
            <person name="Nolan M."/>
            <person name="Ohm R."/>
            <person name="Pangilinan J."/>
            <person name="Park H.-J."/>
            <person name="Ramirez L."/>
            <person name="Alfaro M."/>
            <person name="Sun H."/>
            <person name="Tritt A."/>
            <person name="Yoshinaga Y."/>
            <person name="Zwiers L.-H."/>
            <person name="Turgeon B."/>
            <person name="Goodwin S."/>
            <person name="Spatafora J."/>
            <person name="Crous P."/>
            <person name="Grigoriev I."/>
        </authorList>
    </citation>
    <scope>NUCLEOTIDE SEQUENCE</scope>
    <source>
        <strain evidence="7">CBS 115976</strain>
    </source>
</reference>
<protein>
    <recommendedName>
        <fullName evidence="6">Copper transport protein</fullName>
    </recommendedName>
</protein>